<dbReference type="InterPro" id="IPR007953">
    <property type="entry name" value="Holin-like_BlyB"/>
</dbReference>
<name>G0ANU7_BORBD</name>
<proteinExistence type="predicted"/>
<gene>
    <name evidence="1" type="ordered locus">BbiDN127_NXAF0088</name>
</gene>
<organism evidence="1 2">
    <name type="scientific">Borrelia bissettiae (strain DSM 17990 / CIP 109136 / DN127)</name>
    <name type="common">Borreliella bissettiae</name>
    <dbReference type="NCBI Taxonomy" id="521010"/>
    <lineage>
        <taxon>Bacteria</taxon>
        <taxon>Pseudomonadati</taxon>
        <taxon>Spirochaetota</taxon>
        <taxon>Spirochaetia</taxon>
        <taxon>Spirochaetales</taxon>
        <taxon>Borreliaceae</taxon>
        <taxon>Borreliella</taxon>
    </lineage>
</organism>
<evidence type="ECO:0000313" key="2">
    <source>
        <dbReference type="Proteomes" id="UP000001634"/>
    </source>
</evidence>
<sequence>MQNNTIGLGLNLLSSLTNIAKTDTNIDHNYINTFSKVIDFFYKTYISTLKSMETAESMKIFEEIKDILKYNIEIIEAISADKNKKIITSLKATRNKIMKEYIKMLKRSENALKIALSINYFVVMLHHYC</sequence>
<accession>G0ANU7</accession>
<reference evidence="1 2" key="2">
    <citation type="journal article" date="2012" name="J. Bacteriol.">
        <title>Whole-Genome Sequences of Borrelia bissettii, Borrelia valaisiana, and Borrelia spielmanii.</title>
        <authorList>
            <person name="Schutzer S.E."/>
            <person name="Fraser-Liggett C.M."/>
            <person name="Qiu W.G."/>
            <person name="Kraiczy P."/>
            <person name="Mongodin E.F."/>
            <person name="Dunn J.J."/>
            <person name="Luft B.J."/>
            <person name="Casjens S.R."/>
        </authorList>
    </citation>
    <scope>NUCLEOTIDE SEQUENCE [LARGE SCALE GENOMIC DNA]</scope>
    <source>
        <strain evidence="1 2">DN127</strain>
    </source>
</reference>
<geneLocation type="plasmid" evidence="1 2">
    <name>cp32-quad</name>
</geneLocation>
<dbReference type="AlphaFoldDB" id="G0ANU7"/>
<keyword evidence="2" id="KW-1185">Reference proteome</keyword>
<protein>
    <submittedName>
        <fullName evidence="1">Borrelia burgdorferi BBR25 lipofamily protein</fullName>
    </submittedName>
</protein>
<dbReference type="KEGG" id="bbs:BbiDN127_NXAF0088"/>
<reference key="1">
    <citation type="submission" date="2011-06" db="EMBL/GenBank/DDBJ databases">
        <authorList>
            <person name="Mongodin E.F."/>
            <person name="Casjens S.R."/>
            <person name="Fraser-Liggett C.M."/>
            <person name="Qiu W.-G."/>
            <person name="Dunn J.J."/>
            <person name="Luft B.J."/>
            <person name="Schutzer S.E."/>
        </authorList>
    </citation>
    <scope>NUCLEOTIDE SEQUENCE</scope>
    <source>
        <strain>DN127</strain>
    </source>
</reference>
<dbReference type="Proteomes" id="UP000001634">
    <property type="component" value="Plasmid cp32-quad"/>
</dbReference>
<evidence type="ECO:0000313" key="1">
    <source>
        <dbReference type="EMBL" id="AEL19373.1"/>
    </source>
</evidence>
<dbReference type="RefSeq" id="WP_014017625.1">
    <property type="nucleotide sequence ID" value="NC_015906.1"/>
</dbReference>
<dbReference type="HOGENOM" id="CLU_172356_0_0_12"/>
<keyword evidence="1" id="KW-0614">Plasmid</keyword>
<dbReference type="EMBL" id="CP002754">
    <property type="protein sequence ID" value="AEL19373.1"/>
    <property type="molecule type" value="Genomic_DNA"/>
</dbReference>
<dbReference type="Pfam" id="PF05289">
    <property type="entry name" value="BLYB"/>
    <property type="match status" value="1"/>
</dbReference>